<protein>
    <submittedName>
        <fullName evidence="1">Uncharacterized protein</fullName>
    </submittedName>
</protein>
<sequence length="45" mass="5574">MFQKRCTKIVKVTQYDHKKPAKLHRNNGFCQLLWKKLHKWAKYDN</sequence>
<organism evidence="1 2">
    <name type="scientific">Hydrobacter penzbergensis</name>
    <dbReference type="NCBI Taxonomy" id="1235997"/>
    <lineage>
        <taxon>Bacteria</taxon>
        <taxon>Pseudomonadati</taxon>
        <taxon>Bacteroidota</taxon>
        <taxon>Chitinophagia</taxon>
        <taxon>Chitinophagales</taxon>
        <taxon>Chitinophagaceae</taxon>
        <taxon>Hydrobacter</taxon>
    </lineage>
</organism>
<name>A0A8X8IIH8_9BACT</name>
<dbReference type="EMBL" id="FNNO01000018">
    <property type="protein sequence ID" value="SDX50191.1"/>
    <property type="molecule type" value="Genomic_DNA"/>
</dbReference>
<dbReference type="AlphaFoldDB" id="A0A8X8IIH8"/>
<evidence type="ECO:0000313" key="2">
    <source>
        <dbReference type="Proteomes" id="UP000198711"/>
    </source>
</evidence>
<evidence type="ECO:0000313" key="1">
    <source>
        <dbReference type="EMBL" id="SDX50191.1"/>
    </source>
</evidence>
<keyword evidence="2" id="KW-1185">Reference proteome</keyword>
<comment type="caution">
    <text evidence="1">The sequence shown here is derived from an EMBL/GenBank/DDBJ whole genome shotgun (WGS) entry which is preliminary data.</text>
</comment>
<accession>A0A8X8IIH8</accession>
<proteinExistence type="predicted"/>
<gene>
    <name evidence="1" type="ORF">SAMN05444410_11811</name>
</gene>
<reference evidence="1 2" key="1">
    <citation type="submission" date="2016-10" db="EMBL/GenBank/DDBJ databases">
        <authorList>
            <person name="Varghese N."/>
            <person name="Submissions S."/>
        </authorList>
    </citation>
    <scope>NUCLEOTIDE SEQUENCE [LARGE SCALE GENOMIC DNA]</scope>
    <source>
        <strain evidence="1 2">DSM 25353</strain>
    </source>
</reference>
<dbReference type="Proteomes" id="UP000198711">
    <property type="component" value="Unassembled WGS sequence"/>
</dbReference>